<gene>
    <name evidence="1" type="ORF">RchiOBHm_Chr2g0089971</name>
</gene>
<name>A0A2P6RJD4_ROSCH</name>
<accession>A0A2P6RJD4</accession>
<evidence type="ECO:0000313" key="2">
    <source>
        <dbReference type="Proteomes" id="UP000238479"/>
    </source>
</evidence>
<reference evidence="1 2" key="1">
    <citation type="journal article" date="2018" name="Nat. Genet.">
        <title>The Rosa genome provides new insights in the design of modern roses.</title>
        <authorList>
            <person name="Bendahmane M."/>
        </authorList>
    </citation>
    <scope>NUCLEOTIDE SEQUENCE [LARGE SCALE GENOMIC DNA]</scope>
    <source>
        <strain evidence="2">cv. Old Blush</strain>
    </source>
</reference>
<sequence>MTDRDSVMLFKMTYVSFIARKHEFEKCTWIAILDCRLYAVATIWSFQKYGAFKCYF</sequence>
<comment type="caution">
    <text evidence="1">The sequence shown here is derived from an EMBL/GenBank/DDBJ whole genome shotgun (WGS) entry which is preliminary data.</text>
</comment>
<protein>
    <submittedName>
        <fullName evidence="1">Uncharacterized protein</fullName>
    </submittedName>
</protein>
<organism evidence="1 2">
    <name type="scientific">Rosa chinensis</name>
    <name type="common">China rose</name>
    <dbReference type="NCBI Taxonomy" id="74649"/>
    <lineage>
        <taxon>Eukaryota</taxon>
        <taxon>Viridiplantae</taxon>
        <taxon>Streptophyta</taxon>
        <taxon>Embryophyta</taxon>
        <taxon>Tracheophyta</taxon>
        <taxon>Spermatophyta</taxon>
        <taxon>Magnoliopsida</taxon>
        <taxon>eudicotyledons</taxon>
        <taxon>Gunneridae</taxon>
        <taxon>Pentapetalae</taxon>
        <taxon>rosids</taxon>
        <taxon>fabids</taxon>
        <taxon>Rosales</taxon>
        <taxon>Rosaceae</taxon>
        <taxon>Rosoideae</taxon>
        <taxon>Rosoideae incertae sedis</taxon>
        <taxon>Rosa</taxon>
    </lineage>
</organism>
<dbReference type="EMBL" id="PDCK01000040">
    <property type="protein sequence ID" value="PRQ46525.1"/>
    <property type="molecule type" value="Genomic_DNA"/>
</dbReference>
<dbReference type="Gramene" id="PRQ46525">
    <property type="protein sequence ID" value="PRQ46525"/>
    <property type="gene ID" value="RchiOBHm_Chr2g0089971"/>
</dbReference>
<dbReference type="Proteomes" id="UP000238479">
    <property type="component" value="Chromosome 2"/>
</dbReference>
<keyword evidence="2" id="KW-1185">Reference proteome</keyword>
<dbReference type="AlphaFoldDB" id="A0A2P6RJD4"/>
<proteinExistence type="predicted"/>
<evidence type="ECO:0000313" key="1">
    <source>
        <dbReference type="EMBL" id="PRQ46525.1"/>
    </source>
</evidence>